<reference evidence="2" key="1">
    <citation type="journal article" date="2018" name="PLoS Negl. Trop. Dis.">
        <title>An insight into the salivary gland and fat body transcriptome of Panstrongylus lignarius (Hemiptera: Heteroptera), the main vector of Chagas disease in Peru.</title>
        <authorList>
            <person name="Nevoa J.C."/>
            <person name="Mendes M.T."/>
            <person name="da Silva M.V."/>
            <person name="Soares S.C."/>
            <person name="Oliveira C.J.F."/>
            <person name="Ribeiro J.M.C."/>
        </authorList>
    </citation>
    <scope>NUCLEOTIDE SEQUENCE</scope>
</reference>
<feature type="transmembrane region" description="Helical" evidence="1">
    <location>
        <begin position="115"/>
        <end position="141"/>
    </location>
</feature>
<feature type="transmembrane region" description="Helical" evidence="1">
    <location>
        <begin position="20"/>
        <end position="46"/>
    </location>
</feature>
<dbReference type="AlphaFoldDB" id="A0A224XVN5"/>
<proteinExistence type="predicted"/>
<keyword evidence="1" id="KW-0472">Membrane</keyword>
<protein>
    <submittedName>
        <fullName evidence="2">Uncharacterized protein</fullName>
    </submittedName>
</protein>
<name>A0A224XVN5_9HEMI</name>
<dbReference type="EMBL" id="GFTR01002518">
    <property type="protein sequence ID" value="JAW13908.1"/>
    <property type="molecule type" value="Transcribed_RNA"/>
</dbReference>
<accession>A0A224XVN5</accession>
<keyword evidence="1" id="KW-1133">Transmembrane helix</keyword>
<evidence type="ECO:0000313" key="2">
    <source>
        <dbReference type="EMBL" id="JAW13908.1"/>
    </source>
</evidence>
<keyword evidence="1" id="KW-0812">Transmembrane</keyword>
<sequence length="149" mass="17441">MGEINVLLFWTQVHPVQFFYIYFLIIFLVGSTNYDTSCISIGSYTVSFNRITKITYSPLNIGFCDSFHNIWRIGVFFYSHIERLNYRLGITNFYFPLSCFTKSSSSFPSPPYKDICLNIVLFSHFILITEFVMHFSFTILYQGSFLSTL</sequence>
<evidence type="ECO:0000256" key="1">
    <source>
        <dbReference type="SAM" id="Phobius"/>
    </source>
</evidence>
<organism evidence="2">
    <name type="scientific">Panstrongylus lignarius</name>
    <dbReference type="NCBI Taxonomy" id="156445"/>
    <lineage>
        <taxon>Eukaryota</taxon>
        <taxon>Metazoa</taxon>
        <taxon>Ecdysozoa</taxon>
        <taxon>Arthropoda</taxon>
        <taxon>Hexapoda</taxon>
        <taxon>Insecta</taxon>
        <taxon>Pterygota</taxon>
        <taxon>Neoptera</taxon>
        <taxon>Paraneoptera</taxon>
        <taxon>Hemiptera</taxon>
        <taxon>Heteroptera</taxon>
        <taxon>Panheteroptera</taxon>
        <taxon>Cimicomorpha</taxon>
        <taxon>Reduviidae</taxon>
        <taxon>Triatominae</taxon>
        <taxon>Panstrongylus</taxon>
    </lineage>
</organism>